<dbReference type="Proteomes" id="UP000070700">
    <property type="component" value="Unassembled WGS sequence"/>
</dbReference>
<accession>A0A194XJL6</accession>
<name>A0A194XJL6_MOLSC</name>
<feature type="compositionally biased region" description="Polar residues" evidence="1">
    <location>
        <begin position="1"/>
        <end position="38"/>
    </location>
</feature>
<dbReference type="GeneID" id="28829197"/>
<dbReference type="AlphaFoldDB" id="A0A194XJL6"/>
<dbReference type="EMBL" id="KQ947409">
    <property type="protein sequence ID" value="KUJ20348.1"/>
    <property type="molecule type" value="Genomic_DNA"/>
</dbReference>
<feature type="region of interest" description="Disordered" evidence="1">
    <location>
        <begin position="1"/>
        <end position="66"/>
    </location>
</feature>
<evidence type="ECO:0000313" key="2">
    <source>
        <dbReference type="EMBL" id="KUJ20348.1"/>
    </source>
</evidence>
<protein>
    <submittedName>
        <fullName evidence="2">Uncharacterized protein</fullName>
    </submittedName>
</protein>
<gene>
    <name evidence="2" type="ORF">LY89DRAFT_730396</name>
</gene>
<proteinExistence type="predicted"/>
<dbReference type="OrthoDB" id="3599909at2759"/>
<dbReference type="KEGG" id="psco:LY89DRAFT_730396"/>
<keyword evidence="3" id="KW-1185">Reference proteome</keyword>
<evidence type="ECO:0000256" key="1">
    <source>
        <dbReference type="SAM" id="MobiDB-lite"/>
    </source>
</evidence>
<reference evidence="2 3" key="1">
    <citation type="submission" date="2015-10" db="EMBL/GenBank/DDBJ databases">
        <title>Full genome of DAOMC 229536 Phialocephala scopiformis, a fungal endophyte of spruce producing the potent anti-insectan compound rugulosin.</title>
        <authorList>
            <consortium name="DOE Joint Genome Institute"/>
            <person name="Walker A.K."/>
            <person name="Frasz S.L."/>
            <person name="Seifert K.A."/>
            <person name="Miller J.D."/>
            <person name="Mondo S.J."/>
            <person name="Labutti K."/>
            <person name="Lipzen A."/>
            <person name="Dockter R."/>
            <person name="Kennedy M."/>
            <person name="Grigoriev I.V."/>
            <person name="Spatafora J.W."/>
        </authorList>
    </citation>
    <scope>NUCLEOTIDE SEQUENCE [LARGE SCALE GENOMIC DNA]</scope>
    <source>
        <strain evidence="2 3">CBS 120377</strain>
    </source>
</reference>
<dbReference type="InParanoid" id="A0A194XJL6"/>
<sequence length="88" mass="9377">MSFPTTLSSEKPSNSNIEPNPATEPSTSSASQTITTDTAKPKSEAEEAADRLYEERIEEDAGAGGVGMTPERIIVLSLIPLRLLSLTE</sequence>
<feature type="compositionally biased region" description="Basic and acidic residues" evidence="1">
    <location>
        <begin position="39"/>
        <end position="55"/>
    </location>
</feature>
<evidence type="ECO:0000313" key="3">
    <source>
        <dbReference type="Proteomes" id="UP000070700"/>
    </source>
</evidence>
<dbReference type="RefSeq" id="XP_018074703.1">
    <property type="nucleotide sequence ID" value="XM_018219471.1"/>
</dbReference>
<organism evidence="2 3">
    <name type="scientific">Mollisia scopiformis</name>
    <name type="common">Conifer needle endophyte fungus</name>
    <name type="synonym">Phialocephala scopiformis</name>
    <dbReference type="NCBI Taxonomy" id="149040"/>
    <lineage>
        <taxon>Eukaryota</taxon>
        <taxon>Fungi</taxon>
        <taxon>Dikarya</taxon>
        <taxon>Ascomycota</taxon>
        <taxon>Pezizomycotina</taxon>
        <taxon>Leotiomycetes</taxon>
        <taxon>Helotiales</taxon>
        <taxon>Mollisiaceae</taxon>
        <taxon>Mollisia</taxon>
    </lineage>
</organism>